<protein>
    <submittedName>
        <fullName evidence="1">Uncharacterized protein</fullName>
    </submittedName>
</protein>
<gene>
    <name evidence="1" type="ORF">P0082_08220</name>
</gene>
<name>A0ABY8MEY7_9SPIO</name>
<proteinExistence type="predicted"/>
<evidence type="ECO:0000313" key="1">
    <source>
        <dbReference type="EMBL" id="WGK68463.1"/>
    </source>
</evidence>
<evidence type="ECO:0000313" key="2">
    <source>
        <dbReference type="Proteomes" id="UP001228690"/>
    </source>
</evidence>
<dbReference type="RefSeq" id="WP_326926646.1">
    <property type="nucleotide sequence ID" value="NZ_CP123443.1"/>
</dbReference>
<reference evidence="1 2" key="1">
    <citation type="submission" date="2023-04" db="EMBL/GenBank/DDBJ databases">
        <title>Spirochaete genome identified in red abalone sample constitutes a novel genus.</title>
        <authorList>
            <person name="Sharma S.P."/>
            <person name="Purcell C.M."/>
            <person name="Hyde J.R."/>
            <person name="Severin A.J."/>
        </authorList>
    </citation>
    <scope>NUCLEOTIDE SEQUENCE [LARGE SCALE GENOMIC DNA]</scope>
    <source>
        <strain evidence="1 2">SP-2023</strain>
    </source>
</reference>
<dbReference type="Proteomes" id="UP001228690">
    <property type="component" value="Chromosome"/>
</dbReference>
<keyword evidence="2" id="KW-1185">Reference proteome</keyword>
<accession>A0ABY8MEY7</accession>
<sequence length="108" mass="12185">MKLRANEYCACIGFSDNKAVVNKRAARQYKGYTVARFLGEGLYRQAFSLAYYDSDEERMAEVLQALQEKIANQGEPLPGRSVLRTVEDLVRLFGNIPAPQYLSGVLYV</sequence>
<dbReference type="EMBL" id="CP123443">
    <property type="protein sequence ID" value="WGK68463.1"/>
    <property type="molecule type" value="Genomic_DNA"/>
</dbReference>
<organism evidence="1 2">
    <name type="scientific">Candidatus Haliotispira prima</name>
    <dbReference type="NCBI Taxonomy" id="3034016"/>
    <lineage>
        <taxon>Bacteria</taxon>
        <taxon>Pseudomonadati</taxon>
        <taxon>Spirochaetota</taxon>
        <taxon>Spirochaetia</taxon>
        <taxon>Spirochaetales</taxon>
        <taxon>Spirochaetaceae</taxon>
        <taxon>Candidatus Haliotispira</taxon>
    </lineage>
</organism>